<dbReference type="InterPro" id="IPR006119">
    <property type="entry name" value="Resolv_N"/>
</dbReference>
<dbReference type="PANTHER" id="PTHR30461:SF25">
    <property type="entry name" value="RESOLVASE-RELATED"/>
    <property type="match status" value="1"/>
</dbReference>
<evidence type="ECO:0000256" key="4">
    <source>
        <dbReference type="PIRSR" id="PIRSR606118-50"/>
    </source>
</evidence>
<proteinExistence type="predicted"/>
<keyword evidence="2" id="KW-0238">DNA-binding</keyword>
<dbReference type="STRING" id="1288385.ERS137968_04715"/>
<dbReference type="Pfam" id="PF00239">
    <property type="entry name" value="Resolvase"/>
    <property type="match status" value="1"/>
</dbReference>
<reference evidence="10" key="2">
    <citation type="submission" date="2015-03" db="EMBL/GenBank/DDBJ databases">
        <authorList>
            <consortium name="Pathogen Informatics"/>
        </authorList>
    </citation>
    <scope>NUCLEOTIDE SEQUENCE [LARGE SCALE GENOMIC DNA]</scope>
    <source>
        <strain evidence="10">A125KOH2</strain>
    </source>
</reference>
<dbReference type="GO" id="GO:0015074">
    <property type="term" value="P:DNA integration"/>
    <property type="evidence" value="ECO:0007669"/>
    <property type="project" value="UniProtKB-KW"/>
</dbReference>
<name>A0A0T9RFK6_9GAMM</name>
<dbReference type="PANTHER" id="PTHR30461">
    <property type="entry name" value="DNA-INVERTASE FROM LAMBDOID PROPHAGE"/>
    <property type="match status" value="1"/>
</dbReference>
<dbReference type="OrthoDB" id="9786476at2"/>
<dbReference type="CDD" id="cd03767">
    <property type="entry name" value="SR_Res_par"/>
    <property type="match status" value="1"/>
</dbReference>
<keyword evidence="9" id="KW-1185">Reference proteome</keyword>
<dbReference type="FunFam" id="3.40.50.1390:FF:000010">
    <property type="entry name" value="Recombinase resolvase family"/>
    <property type="match status" value="1"/>
</dbReference>
<feature type="domain" description="Resolvase/invertase-type recombinase catalytic" evidence="6">
    <location>
        <begin position="4"/>
        <end position="158"/>
    </location>
</feature>
<dbReference type="Proteomes" id="UP000044625">
    <property type="component" value="Unassembled WGS sequence"/>
</dbReference>
<dbReference type="SUPFAM" id="SSF53041">
    <property type="entry name" value="Resolvase-like"/>
    <property type="match status" value="1"/>
</dbReference>
<dbReference type="AlphaFoldDB" id="A0A0T9RFK6"/>
<dbReference type="EMBL" id="CWJL01000065">
    <property type="protein sequence ID" value="CRY69563.1"/>
    <property type="molecule type" value="Genomic_DNA"/>
</dbReference>
<dbReference type="GO" id="GO:0003677">
    <property type="term" value="F:DNA binding"/>
    <property type="evidence" value="ECO:0007669"/>
    <property type="project" value="UniProtKB-KW"/>
</dbReference>
<evidence type="ECO:0000313" key="7">
    <source>
        <dbReference type="EMBL" id="CNI60234.1"/>
    </source>
</evidence>
<evidence type="ECO:0000256" key="5">
    <source>
        <dbReference type="PROSITE-ProRule" id="PRU10137"/>
    </source>
</evidence>
<dbReference type="SMART" id="SM00857">
    <property type="entry name" value="Resolvase"/>
    <property type="match status" value="1"/>
</dbReference>
<evidence type="ECO:0000259" key="6">
    <source>
        <dbReference type="PROSITE" id="PS51736"/>
    </source>
</evidence>
<evidence type="ECO:0000313" key="8">
    <source>
        <dbReference type="EMBL" id="CRY69563.1"/>
    </source>
</evidence>
<dbReference type="Gene3D" id="3.40.50.1390">
    <property type="entry name" value="Resolvase, N-terminal catalytic domain"/>
    <property type="match status" value="1"/>
</dbReference>
<evidence type="ECO:0000256" key="2">
    <source>
        <dbReference type="ARBA" id="ARBA00023125"/>
    </source>
</evidence>
<dbReference type="InterPro" id="IPR036162">
    <property type="entry name" value="Resolvase-like_N_sf"/>
</dbReference>
<reference evidence="8 9" key="3">
    <citation type="submission" date="2015-03" db="EMBL/GenBank/DDBJ databases">
        <authorList>
            <consortium name="Pathogen Informatics"/>
            <person name="Murphy D."/>
        </authorList>
    </citation>
    <scope>NUCLEOTIDE SEQUENCE [LARGE SCALE GENOMIC DNA]</scope>
    <source>
        <strain evidence="8">Type strain: CIP110230</strain>
        <strain evidence="9">type strain: CIP110230</strain>
    </source>
</reference>
<evidence type="ECO:0000256" key="1">
    <source>
        <dbReference type="ARBA" id="ARBA00022908"/>
    </source>
</evidence>
<organism evidence="7 10">
    <name type="scientific">Yersinia pekkanenii</name>
    <dbReference type="NCBI Taxonomy" id="1288385"/>
    <lineage>
        <taxon>Bacteria</taxon>
        <taxon>Pseudomonadati</taxon>
        <taxon>Pseudomonadota</taxon>
        <taxon>Gammaproteobacteria</taxon>
        <taxon>Enterobacterales</taxon>
        <taxon>Yersiniaceae</taxon>
        <taxon>Yersinia</taxon>
    </lineage>
</organism>
<dbReference type="PROSITE" id="PS00397">
    <property type="entry name" value="RECOMBINASES_1"/>
    <property type="match status" value="1"/>
</dbReference>
<dbReference type="InterPro" id="IPR006118">
    <property type="entry name" value="Recombinase_CS"/>
</dbReference>
<protein>
    <submittedName>
        <fullName evidence="7 8">Resolvase</fullName>
    </submittedName>
</protein>
<gene>
    <name evidence="7" type="primary">bin3_1</name>
    <name evidence="8" type="synonym">bin3</name>
    <name evidence="7" type="ORF">ERS008529_04473</name>
    <name evidence="8" type="ORF">ERS137968_04715</name>
</gene>
<dbReference type="Proteomes" id="UP000045840">
    <property type="component" value="Unassembled WGS sequence"/>
</dbReference>
<evidence type="ECO:0000313" key="9">
    <source>
        <dbReference type="Proteomes" id="UP000044625"/>
    </source>
</evidence>
<sequence>MPMFIRAYLRASTSEQDAQRARDMLDRFAHEHNVVICNYYAENESGARLERPELFRLLNDSRPDDVLLIEDVDRLSRLKGDEWEKLKAIIRQRGVWVVAVNVPTTWQHLSPKSNEFDNRMFAAINDMLLDMLAAIARRDYEQRRERQKQGIIKAKAAGKYRGRQINKARYDAINRLLLSGSSWSQVQKTIGCSRSTISSAIKYAVSQNEVRTLPRVADSPTPLSMTLFVSIENGSKFTRGKKKTRELIDWFIEAEFDGQTLGGNEYRVSMTAENDEQLKEQIEYLFSEINMIADIRNCMVIDCLLTNDQTGQGWDDCAGCWK</sequence>
<keyword evidence="1" id="KW-0229">DNA integration</keyword>
<evidence type="ECO:0000256" key="3">
    <source>
        <dbReference type="ARBA" id="ARBA00023172"/>
    </source>
</evidence>
<evidence type="ECO:0000313" key="10">
    <source>
        <dbReference type="Proteomes" id="UP000045840"/>
    </source>
</evidence>
<accession>A0A0T9RFK6</accession>
<dbReference type="InterPro" id="IPR050639">
    <property type="entry name" value="SSR_resolvase"/>
</dbReference>
<feature type="active site" description="O-(5'-phospho-DNA)-serine intermediate" evidence="4 5">
    <location>
        <position position="12"/>
    </location>
</feature>
<dbReference type="EMBL" id="CQAZ01000075">
    <property type="protein sequence ID" value="CNI60234.1"/>
    <property type="molecule type" value="Genomic_DNA"/>
</dbReference>
<reference evidence="7" key="1">
    <citation type="submission" date="2015-03" db="EMBL/GenBank/DDBJ databases">
        <authorList>
            <person name="Murphy D."/>
        </authorList>
    </citation>
    <scope>NUCLEOTIDE SEQUENCE [LARGE SCALE GENOMIC DNA]</scope>
    <source>
        <strain evidence="7">A125KOH2</strain>
    </source>
</reference>
<dbReference type="PROSITE" id="PS51736">
    <property type="entry name" value="RECOMBINASES_3"/>
    <property type="match status" value="1"/>
</dbReference>
<dbReference type="GO" id="GO:0000150">
    <property type="term" value="F:DNA strand exchange activity"/>
    <property type="evidence" value="ECO:0007669"/>
    <property type="project" value="InterPro"/>
</dbReference>
<keyword evidence="3" id="KW-0233">DNA recombination</keyword>